<evidence type="ECO:0000256" key="2">
    <source>
        <dbReference type="SAM" id="Phobius"/>
    </source>
</evidence>
<feature type="compositionally biased region" description="Basic and acidic residues" evidence="1">
    <location>
        <begin position="1"/>
        <end position="18"/>
    </location>
</feature>
<gene>
    <name evidence="3" type="ORF">OG929_02025</name>
</gene>
<dbReference type="Pfam" id="PF11209">
    <property type="entry name" value="LmeA"/>
    <property type="match status" value="1"/>
</dbReference>
<organism evidence="3 4">
    <name type="scientific">Streptomyces pseudovenezuelae</name>
    <dbReference type="NCBI Taxonomy" id="67350"/>
    <lineage>
        <taxon>Bacteria</taxon>
        <taxon>Bacillati</taxon>
        <taxon>Actinomycetota</taxon>
        <taxon>Actinomycetes</taxon>
        <taxon>Kitasatosporales</taxon>
        <taxon>Streptomycetaceae</taxon>
        <taxon>Streptomyces</taxon>
        <taxon>Streptomyces aurantiacus group</taxon>
    </lineage>
</organism>
<dbReference type="Proteomes" id="UP001432168">
    <property type="component" value="Chromosome"/>
</dbReference>
<feature type="region of interest" description="Disordered" evidence="1">
    <location>
        <begin position="1"/>
        <end position="20"/>
    </location>
</feature>
<dbReference type="RefSeq" id="WP_329257703.1">
    <property type="nucleotide sequence ID" value="NZ_CP109011.1"/>
</dbReference>
<proteinExistence type="predicted"/>
<dbReference type="EMBL" id="CP109011">
    <property type="protein sequence ID" value="WUT41107.1"/>
    <property type="molecule type" value="Genomic_DNA"/>
</dbReference>
<sequence length="270" mass="28393">MYRSPYDESAHESAHEPGYDEPGYDGAAVYIGTPSPARRRKLMAVAAGALTALLLAACVVDRVAERSAERRIAVAFQDGMDTTTRPSVHIRGFPVLPQLTEGALRHVDITAYDIPARGSTRPLPVTRLDVALDDLKTSGDAEEARARAVDATAFLSYEDLSDALGLGLSQDAEPGRVEAALAAPLAGEVAVSTAVSAAPGNRVAFTDFRLAQGEAPAPVRAALERIFAGSVPLRNIPQGLHLRSVTPTASGLDAHFTGHTVTFRPDSSSA</sequence>
<keyword evidence="2" id="KW-0812">Transmembrane</keyword>
<evidence type="ECO:0000313" key="4">
    <source>
        <dbReference type="Proteomes" id="UP001432168"/>
    </source>
</evidence>
<dbReference type="InterPro" id="IPR021373">
    <property type="entry name" value="DUF2993"/>
</dbReference>
<reference evidence="3" key="1">
    <citation type="submission" date="2022-10" db="EMBL/GenBank/DDBJ databases">
        <title>The complete genomes of actinobacterial strains from the NBC collection.</title>
        <authorList>
            <person name="Joergensen T.S."/>
            <person name="Alvarez Arevalo M."/>
            <person name="Sterndorff E.B."/>
            <person name="Faurdal D."/>
            <person name="Vuksanovic O."/>
            <person name="Mourched A.-S."/>
            <person name="Charusanti P."/>
            <person name="Shaw S."/>
            <person name="Blin K."/>
            <person name="Weber T."/>
        </authorList>
    </citation>
    <scope>NUCLEOTIDE SEQUENCE</scope>
    <source>
        <strain evidence="3">NBC_00686</strain>
    </source>
</reference>
<keyword evidence="2" id="KW-1133">Transmembrane helix</keyword>
<accession>A0ABZ1WNQ9</accession>
<keyword evidence="2" id="KW-0472">Membrane</keyword>
<protein>
    <submittedName>
        <fullName evidence="3">DUF2993 domain-containing protein</fullName>
    </submittedName>
</protein>
<name>A0ABZ1WNQ9_9ACTN</name>
<keyword evidence="4" id="KW-1185">Reference proteome</keyword>
<evidence type="ECO:0000313" key="3">
    <source>
        <dbReference type="EMBL" id="WUT41107.1"/>
    </source>
</evidence>
<feature type="transmembrane region" description="Helical" evidence="2">
    <location>
        <begin position="42"/>
        <end position="60"/>
    </location>
</feature>
<evidence type="ECO:0000256" key="1">
    <source>
        <dbReference type="SAM" id="MobiDB-lite"/>
    </source>
</evidence>